<dbReference type="Pfam" id="PF23099">
    <property type="entry name" value="UTP20_C"/>
    <property type="match status" value="1"/>
</dbReference>
<evidence type="ECO:0000313" key="6">
    <source>
        <dbReference type="Proteomes" id="UP000009192"/>
    </source>
</evidence>
<gene>
    <name evidence="5" type="primary">Dmoj\GI21006</name>
    <name evidence="5" type="ORF">Dmoj_GI21006</name>
</gene>
<dbReference type="EMBL" id="CH933808">
    <property type="protein sequence ID" value="EDW10306.1"/>
    <property type="molecule type" value="Genomic_DNA"/>
</dbReference>
<feature type="compositionally biased region" description="Polar residues" evidence="1">
    <location>
        <begin position="830"/>
        <end position="839"/>
    </location>
</feature>
<dbReference type="InterPro" id="IPR016024">
    <property type="entry name" value="ARM-type_fold"/>
</dbReference>
<evidence type="ECO:0000256" key="1">
    <source>
        <dbReference type="SAM" id="MobiDB-lite"/>
    </source>
</evidence>
<feature type="region of interest" description="Disordered" evidence="1">
    <location>
        <begin position="2704"/>
        <end position="2757"/>
    </location>
</feature>
<dbReference type="Pfam" id="PF07539">
    <property type="entry name" value="UTP20_N"/>
    <property type="match status" value="1"/>
</dbReference>
<feature type="region of interest" description="Disordered" evidence="1">
    <location>
        <begin position="2384"/>
        <end position="2410"/>
    </location>
</feature>
<dbReference type="PANTHER" id="PTHR17695:SF11">
    <property type="entry name" value="SMALL SUBUNIT PROCESSOME COMPONENT 20 HOMOLOG"/>
    <property type="match status" value="1"/>
</dbReference>
<feature type="region of interest" description="Disordered" evidence="1">
    <location>
        <begin position="812"/>
        <end position="848"/>
    </location>
</feature>
<name>B4KQG6_DROMO</name>
<dbReference type="Pfam" id="PF20416">
    <property type="entry name" value="UTP20"/>
    <property type="match status" value="1"/>
</dbReference>
<feature type="domain" description="U3 small nucleolar RNA-associated protein 20 N-terminal" evidence="2">
    <location>
        <begin position="856"/>
        <end position="1470"/>
    </location>
</feature>
<dbReference type="OMA" id="EGLMAMF"/>
<dbReference type="InterPro" id="IPR011430">
    <property type="entry name" value="UTP20_N"/>
</dbReference>
<protein>
    <submittedName>
        <fullName evidence="5">Uncharacterized protein</fullName>
    </submittedName>
</protein>
<feature type="domain" description="U3 small nucleolar RNA-associated protein 20 C-terminal" evidence="4">
    <location>
        <begin position="2438"/>
        <end position="2731"/>
    </location>
</feature>
<dbReference type="FunCoup" id="B4KQG6">
    <property type="interactions" value="1729"/>
</dbReference>
<dbReference type="KEGG" id="dmo:Dmoj_GI21006"/>
<feature type="domain" description="U3 small nucleolar RNA-associated protein 20" evidence="3">
    <location>
        <begin position="1750"/>
        <end position="1968"/>
    </location>
</feature>
<dbReference type="GO" id="GO:0030686">
    <property type="term" value="C:90S preribosome"/>
    <property type="evidence" value="ECO:0007669"/>
    <property type="project" value="TreeGrafter"/>
</dbReference>
<feature type="compositionally biased region" description="Acidic residues" evidence="1">
    <location>
        <begin position="814"/>
        <end position="826"/>
    </location>
</feature>
<keyword evidence="6" id="KW-1185">Reference proteome</keyword>
<dbReference type="InParanoid" id="B4KQG6"/>
<feature type="region of interest" description="Disordered" evidence="1">
    <location>
        <begin position="1650"/>
        <end position="1707"/>
    </location>
</feature>
<dbReference type="Proteomes" id="UP000009192">
    <property type="component" value="Unassembled WGS sequence"/>
</dbReference>
<reference evidence="5 6" key="1">
    <citation type="journal article" date="2007" name="Nature">
        <title>Evolution of genes and genomes on the Drosophila phylogeny.</title>
        <authorList>
            <consortium name="Drosophila 12 Genomes Consortium"/>
            <person name="Clark A.G."/>
            <person name="Eisen M.B."/>
            <person name="Smith D.R."/>
            <person name="Bergman C.M."/>
            <person name="Oliver B."/>
            <person name="Markow T.A."/>
            <person name="Kaufman T.C."/>
            <person name="Kellis M."/>
            <person name="Gelbart W."/>
            <person name="Iyer V.N."/>
            <person name="Pollard D.A."/>
            <person name="Sackton T.B."/>
            <person name="Larracuente A.M."/>
            <person name="Singh N.D."/>
            <person name="Abad J.P."/>
            <person name="Abt D.N."/>
            <person name="Adryan B."/>
            <person name="Aguade M."/>
            <person name="Akashi H."/>
            <person name="Anderson W.W."/>
            <person name="Aquadro C.F."/>
            <person name="Ardell D.H."/>
            <person name="Arguello R."/>
            <person name="Artieri C.G."/>
            <person name="Barbash D.A."/>
            <person name="Barker D."/>
            <person name="Barsanti P."/>
            <person name="Batterham P."/>
            <person name="Batzoglou S."/>
            <person name="Begun D."/>
            <person name="Bhutkar A."/>
            <person name="Blanco E."/>
            <person name="Bosak S.A."/>
            <person name="Bradley R.K."/>
            <person name="Brand A.D."/>
            <person name="Brent M.R."/>
            <person name="Brooks A.N."/>
            <person name="Brown R.H."/>
            <person name="Butlin R.K."/>
            <person name="Caggese C."/>
            <person name="Calvi B.R."/>
            <person name="Bernardo de Carvalho A."/>
            <person name="Caspi A."/>
            <person name="Castrezana S."/>
            <person name="Celniker S.E."/>
            <person name="Chang J.L."/>
            <person name="Chapple C."/>
            <person name="Chatterji S."/>
            <person name="Chinwalla A."/>
            <person name="Civetta A."/>
            <person name="Clifton S.W."/>
            <person name="Comeron J.M."/>
            <person name="Costello J.C."/>
            <person name="Coyne J.A."/>
            <person name="Daub J."/>
            <person name="David R.G."/>
            <person name="Delcher A.L."/>
            <person name="Delehaunty K."/>
            <person name="Do C.B."/>
            <person name="Ebling H."/>
            <person name="Edwards K."/>
            <person name="Eickbush T."/>
            <person name="Evans J.D."/>
            <person name="Filipski A."/>
            <person name="Findeiss S."/>
            <person name="Freyhult E."/>
            <person name="Fulton L."/>
            <person name="Fulton R."/>
            <person name="Garcia A.C."/>
            <person name="Gardiner A."/>
            <person name="Garfield D.A."/>
            <person name="Garvin B.E."/>
            <person name="Gibson G."/>
            <person name="Gilbert D."/>
            <person name="Gnerre S."/>
            <person name="Godfrey J."/>
            <person name="Good R."/>
            <person name="Gotea V."/>
            <person name="Gravely B."/>
            <person name="Greenberg A.J."/>
            <person name="Griffiths-Jones S."/>
            <person name="Gross S."/>
            <person name="Guigo R."/>
            <person name="Gustafson E.A."/>
            <person name="Haerty W."/>
            <person name="Hahn M.W."/>
            <person name="Halligan D.L."/>
            <person name="Halpern A.L."/>
            <person name="Halter G.M."/>
            <person name="Han M.V."/>
            <person name="Heger A."/>
            <person name="Hillier L."/>
            <person name="Hinrichs A.S."/>
            <person name="Holmes I."/>
            <person name="Hoskins R.A."/>
            <person name="Hubisz M.J."/>
            <person name="Hultmark D."/>
            <person name="Huntley M.A."/>
            <person name="Jaffe D.B."/>
            <person name="Jagadeeshan S."/>
            <person name="Jeck W.R."/>
            <person name="Johnson J."/>
            <person name="Jones C.D."/>
            <person name="Jordan W.C."/>
            <person name="Karpen G.H."/>
            <person name="Kataoka E."/>
            <person name="Keightley P.D."/>
            <person name="Kheradpour P."/>
            <person name="Kirkness E.F."/>
            <person name="Koerich L.B."/>
            <person name="Kristiansen K."/>
            <person name="Kudrna D."/>
            <person name="Kulathinal R.J."/>
            <person name="Kumar S."/>
            <person name="Kwok R."/>
            <person name="Lander E."/>
            <person name="Langley C.H."/>
            <person name="Lapoint R."/>
            <person name="Lazzaro B.P."/>
            <person name="Lee S.J."/>
            <person name="Levesque L."/>
            <person name="Li R."/>
            <person name="Lin C.F."/>
            <person name="Lin M.F."/>
            <person name="Lindblad-Toh K."/>
            <person name="Llopart A."/>
            <person name="Long M."/>
            <person name="Low L."/>
            <person name="Lozovsky E."/>
            <person name="Lu J."/>
            <person name="Luo M."/>
            <person name="Machado C.A."/>
            <person name="Makalowski W."/>
            <person name="Marzo M."/>
            <person name="Matsuda M."/>
            <person name="Matzkin L."/>
            <person name="McAllister B."/>
            <person name="McBride C.S."/>
            <person name="McKernan B."/>
            <person name="McKernan K."/>
            <person name="Mendez-Lago M."/>
            <person name="Minx P."/>
            <person name="Mollenhauer M.U."/>
            <person name="Montooth K."/>
            <person name="Mount S.M."/>
            <person name="Mu X."/>
            <person name="Myers E."/>
            <person name="Negre B."/>
            <person name="Newfeld S."/>
            <person name="Nielsen R."/>
            <person name="Noor M.A."/>
            <person name="O'Grady P."/>
            <person name="Pachter L."/>
            <person name="Papaceit M."/>
            <person name="Parisi M.J."/>
            <person name="Parisi M."/>
            <person name="Parts L."/>
            <person name="Pedersen J.S."/>
            <person name="Pesole G."/>
            <person name="Phillippy A.M."/>
            <person name="Ponting C.P."/>
            <person name="Pop M."/>
            <person name="Porcelli D."/>
            <person name="Powell J.R."/>
            <person name="Prohaska S."/>
            <person name="Pruitt K."/>
            <person name="Puig M."/>
            <person name="Quesneville H."/>
            <person name="Ram K.R."/>
            <person name="Rand D."/>
            <person name="Rasmussen M.D."/>
            <person name="Reed L.K."/>
            <person name="Reenan R."/>
            <person name="Reily A."/>
            <person name="Remington K.A."/>
            <person name="Rieger T.T."/>
            <person name="Ritchie M.G."/>
            <person name="Robin C."/>
            <person name="Rogers Y.H."/>
            <person name="Rohde C."/>
            <person name="Rozas J."/>
            <person name="Rubenfield M.J."/>
            <person name="Ruiz A."/>
            <person name="Russo S."/>
            <person name="Salzberg S.L."/>
            <person name="Sanchez-Gracia A."/>
            <person name="Saranga D.J."/>
            <person name="Sato H."/>
            <person name="Schaeffer S.W."/>
            <person name="Schatz M.C."/>
            <person name="Schlenke T."/>
            <person name="Schwartz R."/>
            <person name="Segarra C."/>
            <person name="Singh R.S."/>
            <person name="Sirot L."/>
            <person name="Sirota M."/>
            <person name="Sisneros N.B."/>
            <person name="Smith C.D."/>
            <person name="Smith T.F."/>
            <person name="Spieth J."/>
            <person name="Stage D.E."/>
            <person name="Stark A."/>
            <person name="Stephan W."/>
            <person name="Strausberg R.L."/>
            <person name="Strempel S."/>
            <person name="Sturgill D."/>
            <person name="Sutton G."/>
            <person name="Sutton G.G."/>
            <person name="Tao W."/>
            <person name="Teichmann S."/>
            <person name="Tobari Y.N."/>
            <person name="Tomimura Y."/>
            <person name="Tsolas J.M."/>
            <person name="Valente V.L."/>
            <person name="Venter E."/>
            <person name="Venter J.C."/>
            <person name="Vicario S."/>
            <person name="Vieira F.G."/>
            <person name="Vilella A.J."/>
            <person name="Villasante A."/>
            <person name="Walenz B."/>
            <person name="Wang J."/>
            <person name="Wasserman M."/>
            <person name="Watts T."/>
            <person name="Wilson D."/>
            <person name="Wilson R.K."/>
            <person name="Wing R.A."/>
            <person name="Wolfner M.F."/>
            <person name="Wong A."/>
            <person name="Wong G.K."/>
            <person name="Wu C.I."/>
            <person name="Wu G."/>
            <person name="Yamamoto D."/>
            <person name="Yang H.P."/>
            <person name="Yang S.P."/>
            <person name="Yorke J.A."/>
            <person name="Yoshida K."/>
            <person name="Zdobnov E."/>
            <person name="Zhang P."/>
            <person name="Zhang Y."/>
            <person name="Zimin A.V."/>
            <person name="Baldwin J."/>
            <person name="Abdouelleil A."/>
            <person name="Abdulkadir J."/>
            <person name="Abebe A."/>
            <person name="Abera B."/>
            <person name="Abreu J."/>
            <person name="Acer S.C."/>
            <person name="Aftuck L."/>
            <person name="Alexander A."/>
            <person name="An P."/>
            <person name="Anderson E."/>
            <person name="Anderson S."/>
            <person name="Arachi H."/>
            <person name="Azer M."/>
            <person name="Bachantsang P."/>
            <person name="Barry A."/>
            <person name="Bayul T."/>
            <person name="Berlin A."/>
            <person name="Bessette D."/>
            <person name="Bloom T."/>
            <person name="Blye J."/>
            <person name="Boguslavskiy L."/>
            <person name="Bonnet C."/>
            <person name="Boukhgalter B."/>
            <person name="Bourzgui I."/>
            <person name="Brown A."/>
            <person name="Cahill P."/>
            <person name="Channer S."/>
            <person name="Cheshatsang Y."/>
            <person name="Chuda L."/>
            <person name="Citroen M."/>
            <person name="Collymore A."/>
            <person name="Cooke P."/>
            <person name="Costello M."/>
            <person name="D'Aco K."/>
            <person name="Daza R."/>
            <person name="De Haan G."/>
            <person name="DeGray S."/>
            <person name="DeMaso C."/>
            <person name="Dhargay N."/>
            <person name="Dooley K."/>
            <person name="Dooley E."/>
            <person name="Doricent M."/>
            <person name="Dorje P."/>
            <person name="Dorjee K."/>
            <person name="Dupes A."/>
            <person name="Elong R."/>
            <person name="Falk J."/>
            <person name="Farina A."/>
            <person name="Faro S."/>
            <person name="Ferguson D."/>
            <person name="Fisher S."/>
            <person name="Foley C.D."/>
            <person name="Franke A."/>
            <person name="Friedrich D."/>
            <person name="Gadbois L."/>
            <person name="Gearin G."/>
            <person name="Gearin C.R."/>
            <person name="Giannoukos G."/>
            <person name="Goode T."/>
            <person name="Graham J."/>
            <person name="Grandbois E."/>
            <person name="Grewal S."/>
            <person name="Gyaltsen K."/>
            <person name="Hafez N."/>
            <person name="Hagos B."/>
            <person name="Hall J."/>
            <person name="Henson C."/>
            <person name="Hollinger A."/>
            <person name="Honan T."/>
            <person name="Huard M.D."/>
            <person name="Hughes L."/>
            <person name="Hurhula B."/>
            <person name="Husby M.E."/>
            <person name="Kamat A."/>
            <person name="Kanga B."/>
            <person name="Kashin S."/>
            <person name="Khazanovich D."/>
            <person name="Kisner P."/>
            <person name="Lance K."/>
            <person name="Lara M."/>
            <person name="Lee W."/>
            <person name="Lennon N."/>
            <person name="Letendre F."/>
            <person name="LeVine R."/>
            <person name="Lipovsky A."/>
            <person name="Liu X."/>
            <person name="Liu J."/>
            <person name="Liu S."/>
            <person name="Lokyitsang T."/>
            <person name="Lokyitsang Y."/>
            <person name="Lubonja R."/>
            <person name="Lui A."/>
            <person name="MacDonald P."/>
            <person name="Magnisalis V."/>
            <person name="Maru K."/>
            <person name="Matthews C."/>
            <person name="McCusker W."/>
            <person name="McDonough S."/>
            <person name="Mehta T."/>
            <person name="Meldrim J."/>
            <person name="Meneus L."/>
            <person name="Mihai O."/>
            <person name="Mihalev A."/>
            <person name="Mihova T."/>
            <person name="Mittelman R."/>
            <person name="Mlenga V."/>
            <person name="Montmayeur A."/>
            <person name="Mulrain L."/>
            <person name="Navidi A."/>
            <person name="Naylor J."/>
            <person name="Negash T."/>
            <person name="Nguyen T."/>
            <person name="Nguyen N."/>
            <person name="Nicol R."/>
            <person name="Norbu C."/>
            <person name="Norbu N."/>
            <person name="Novod N."/>
            <person name="O'Neill B."/>
            <person name="Osman S."/>
            <person name="Markiewicz E."/>
            <person name="Oyono O.L."/>
            <person name="Patti C."/>
            <person name="Phunkhang P."/>
            <person name="Pierre F."/>
            <person name="Priest M."/>
            <person name="Raghuraman S."/>
            <person name="Rege F."/>
            <person name="Reyes R."/>
            <person name="Rise C."/>
            <person name="Rogov P."/>
            <person name="Ross K."/>
            <person name="Ryan E."/>
            <person name="Settipalli S."/>
            <person name="Shea T."/>
            <person name="Sherpa N."/>
            <person name="Shi L."/>
            <person name="Shih D."/>
            <person name="Sparrow T."/>
            <person name="Spaulding J."/>
            <person name="Stalker J."/>
            <person name="Stange-Thomann N."/>
            <person name="Stavropoulos S."/>
            <person name="Stone C."/>
            <person name="Strader C."/>
            <person name="Tesfaye S."/>
            <person name="Thomson T."/>
            <person name="Thoulutsang Y."/>
            <person name="Thoulutsang D."/>
            <person name="Topham K."/>
            <person name="Topping I."/>
            <person name="Tsamla T."/>
            <person name="Vassiliev H."/>
            <person name="Vo A."/>
            <person name="Wangchuk T."/>
            <person name="Wangdi T."/>
            <person name="Weiand M."/>
            <person name="Wilkinson J."/>
            <person name="Wilson A."/>
            <person name="Yadav S."/>
            <person name="Young G."/>
            <person name="Yu Q."/>
            <person name="Zembek L."/>
            <person name="Zhong D."/>
            <person name="Zimmer A."/>
            <person name="Zwirko Z."/>
            <person name="Jaffe D.B."/>
            <person name="Alvarez P."/>
            <person name="Brockman W."/>
            <person name="Butler J."/>
            <person name="Chin C."/>
            <person name="Gnerre S."/>
            <person name="Grabherr M."/>
            <person name="Kleber M."/>
            <person name="Mauceli E."/>
            <person name="MacCallum I."/>
        </authorList>
    </citation>
    <scope>NUCLEOTIDE SEQUENCE [LARGE SCALE GENOMIC DNA]</scope>
    <source>
        <strain evidence="6">Tucson 15081-1352.22</strain>
    </source>
</reference>
<dbReference type="HOGENOM" id="CLU_000327_0_0_1"/>
<dbReference type="OrthoDB" id="360653at2759"/>
<dbReference type="GO" id="GO:0032040">
    <property type="term" value="C:small-subunit processome"/>
    <property type="evidence" value="ECO:0007669"/>
    <property type="project" value="TreeGrafter"/>
</dbReference>
<organism evidence="5 6">
    <name type="scientific">Drosophila mojavensis</name>
    <name type="common">Fruit fly</name>
    <dbReference type="NCBI Taxonomy" id="7230"/>
    <lineage>
        <taxon>Eukaryota</taxon>
        <taxon>Metazoa</taxon>
        <taxon>Ecdysozoa</taxon>
        <taxon>Arthropoda</taxon>
        <taxon>Hexapoda</taxon>
        <taxon>Insecta</taxon>
        <taxon>Pterygota</taxon>
        <taxon>Neoptera</taxon>
        <taxon>Endopterygota</taxon>
        <taxon>Diptera</taxon>
        <taxon>Brachycera</taxon>
        <taxon>Muscomorpha</taxon>
        <taxon>Ephydroidea</taxon>
        <taxon>Drosophilidae</taxon>
        <taxon>Drosophila</taxon>
    </lineage>
</organism>
<proteinExistence type="predicted"/>
<dbReference type="InterPro" id="IPR046523">
    <property type="entry name" value="UTP20_dom"/>
</dbReference>
<evidence type="ECO:0000259" key="4">
    <source>
        <dbReference type="Pfam" id="PF23099"/>
    </source>
</evidence>
<feature type="compositionally biased region" description="Acidic residues" evidence="1">
    <location>
        <begin position="1672"/>
        <end position="1695"/>
    </location>
</feature>
<dbReference type="InterPro" id="IPR052575">
    <property type="entry name" value="SSU_processome_comp_20"/>
</dbReference>
<dbReference type="PhylomeDB" id="B4KQG6"/>
<dbReference type="PANTHER" id="PTHR17695">
    <property type="entry name" value="SMALL SUBUNIT PROCESSOME COMPONENT 20 HOMOLOG"/>
    <property type="match status" value="1"/>
</dbReference>
<dbReference type="InterPro" id="IPR057525">
    <property type="entry name" value="UTP20_C"/>
</dbReference>
<evidence type="ECO:0000259" key="3">
    <source>
        <dbReference type="Pfam" id="PF20416"/>
    </source>
</evidence>
<evidence type="ECO:0000313" key="5">
    <source>
        <dbReference type="EMBL" id="EDW10306.1"/>
    </source>
</evidence>
<dbReference type="SUPFAM" id="SSF48371">
    <property type="entry name" value="ARM repeat"/>
    <property type="match status" value="3"/>
</dbReference>
<accession>B4KQG6</accession>
<dbReference type="eggNOG" id="KOG1823">
    <property type="taxonomic scope" value="Eukaryota"/>
</dbReference>
<sequence length="2757" mass="313911">MAAITEKSKDTNTFRFKSFTDRVNEIDLRHLALYHIGHKYEQLEEADNETYFQQTLQKWNVLNLTEEYNSFSKQCRKIVTLPQLLHQKDFVIDLLLERLSTATNLSQQPLLELLYVLARDLREEFYAYFQRVLDRLICLLNTQDAEQLEWTLICLAHLFKTLKSYLKRNIGVVFNAILPLLDEQHYAEHVTNFAVECFAYIARDVRDFPRFLAYVLQTVLREQVESVHGCGRLLYEILRGVNGHLHTCAADLLAHVLELLVNSDGSHTSAQTSLLADIVSHCFGLLLNFMRADQSVVLWQQLCAAISKEELSGAATVQLLELILPLITHKGGRYVAELSLLVPTVLKLLDRHMKANAEPLQQLSTLVSSLLQAPQVQLDQLDASRILQKQLNVSKVSREVYADFILQMLDYKLFEIMVLPHVVAHYEEHKDIAALELLARIVQHKRPLNVDAVSLSSWSVYPMQLKQQSTQQHLEQQIQRIDVTEERQLLLLLLLPHLRGFNKQPLEASLKSAIEGQLALNAAECTLLLLLLQTHSLLKFKLPKELRAQLQQSLLPRVGGDLRALGCLQLILVNTAKGDWTPKATEDSLAVVSKLLSDPMAQRRRIAAHCLKLLGNIQGKLNPYGYFAAACRIEPTVHNYRELLLQLQQLEPAAAQFKQYEQLPHYKEHAVSLLLGLLYNNFKFIWAPVQQLLAEYVKVMTTEEFWNLFKEKLLQTVACIDYNVEATNLEQPPQPSYSSHALSSLLPLDGAQLQLTLQQALNYRQLLWQCIPKFGHIAEVKNADLVRLFLQFVEREYRAQLERTEHTWNLNESSVDDIEVDDGENENSEKTPTTSMARSSTDRHKKKTRNAHAKFILQTLQLKLACFVSQPNPKALHREAEMREFYLELLAGPNGLLQQLALDCLAAYKQPAALVQQKQQLAGLIDDGKFKTTLTGLDLTSLTTQQRSELIPYILRVLYGHLIKGGQRQLSGQQRKTLILRFLGQLEEEEIFNFLKMAFGRFEAYTSQPIDLLAGYVKSHFEPTAVTSARQLQRIVNLLELIRKEFAGRLSAAFQLYVLKLLLLVGSVSQQVIEGNGVEAVKLMAAYKNVRHAALQTLVNYFGQLLDMSELWTKEQLQAVCQVFVWPGLSRLPQDSIHTPTPLLKLLLLWGGEPAYQNLLQQSPTPQSPPIMHYLIALLLNEKSKPIVRRSLLQLVEQLLESASTEEYGPQALAILQPYIPDVLQLMQANWRQKRAGKQTLDKRELNILSLLTVHVHQPETCEMLLQLLLPIFTKQAAGASAETVFQLITTLSNLSKRVPAPDNYVRQLAPLFEQVHDLPARKLLCEMLANMAKHIVNEAKKQPELSAAATKVREWARFVLQLNAWDKRWLEQPDYDKRLQALTELKQLLEQKDNQKPIDLELGLLVTYNCFYMLRHDSDLGMRVNIGELLKMLLPQLTNQLKQLSSKDELRFWLDECLLPLLQRCVRDERHEHARNEAIGLLGELARQCSNAHEVLRDLAPLADSHDAEVDFFENMLHLQTQRHGRGLQRLVNIAGGASWRETPPCARTLTQFLLPLATRYLLSEKHAGKHTLVDAAIEAVGVMCEQLPWQQYHAVLRHYLQRLRLAHGQQKQCVRLVVRILDAFHFDLTHANTDASLLVQLKQKLAETPVETTEQTNEEESEEKSVKEELPDDSADIDFDGDKDEDKLEEEEPVKERKLSQPLAPNAAKRVMSTITSVLLPTLNRAITEKTNYDSKHKVNRRRLSYEREEEEIQRVPIALAMVKLLQKLPQELLDNSLPGIFMKVCTFLRSPLKSVRMLTRDILKKIMLTLGGSCLGLLLEQLQSLLTRGFQVHVLSVTLHGVLDALRDQLQPAHIEHCLQNLLEVALNDIFGDVNAEKEVDKIVAHTPEAKPSAKSYLTLNIAARYIRDNCLLDLLMPFKEHLARSHSRKVTQKIQECFAKIVAGLVENTHIARESLLIFIYGTMSESITDLLPGTQKRQLTEKQQALMRRARPDCLLLQPAPGRRSVAAGNKQVKSNAQANAHILIEFGLELLHFVLKRKKIAELDYQPFLHPLLPLLQDALSSNHARTTTYALKCYTAIWMGEYQLSELSTEQLFPVVGRMFEILKNFSTFGATRQEENAQLVRASFKAVVALLRKCQDYALTDDQIEQLLLHVEQELQEGECSSQTMCFTLLKALVGRKVDSRSLHDLMKRLADLSIISHSDHVRDESRTILLIYIMEYPLQKRVDQLLKFMSVQLAYTQSAGRLSAIQFMHAIINKFPLQLLAKHSEFLYLSLGTRLVNDEDTGCRRAVAAALEALVGRLTKLQRQPLLDLTMLFFTSPQSSQKPGVRELAAALLSRFVQAERAGFAERLSHVLPTLVAVLTLGDADAAGKFVRAPGRETLPVSEPKQRHKRRRKQSSGAADEEILLNEDPEALLEQQQRNVDHQVIQLQYCLLKIFEHCGETLMSDQELAPTVDELAYASQRLLGHEHNWIRCNAAKLLTQILSHYDYAYVGQRLLGIKCEKAEDTKVLEFIYGQPAQDLKSLVLDLCAQVTPGETAQEMIDELVKILLFVAHMLRDVPFSIKQEEDVAKKEEVPAGKINLNWLVRNIRFLINKEVSKAPHDTSIRTALFSLIEGLSTLLSVDAVTRLAPALMQGLVREMSEEDQNVDPELRQLSLRVGSRLRKRIGAETYDKLRNLVQNKLMVRRAERRKAVAQEKIHDPARAAKRKAGMQERKKAAKRLKTAVVRGKAPDMKQKLKKRKRKAEMESF</sequence>
<evidence type="ECO:0000259" key="2">
    <source>
        <dbReference type="Pfam" id="PF07539"/>
    </source>
</evidence>
<dbReference type="InterPro" id="IPR011989">
    <property type="entry name" value="ARM-like"/>
</dbReference>
<dbReference type="Gene3D" id="1.25.10.10">
    <property type="entry name" value="Leucine-rich Repeat Variant"/>
    <property type="match status" value="3"/>
</dbReference>